<proteinExistence type="predicted"/>
<dbReference type="EMBL" id="JAENGZ010002380">
    <property type="protein sequence ID" value="KAG6943874.1"/>
    <property type="molecule type" value="Genomic_DNA"/>
</dbReference>
<evidence type="ECO:0008006" key="3">
    <source>
        <dbReference type="Google" id="ProtNLM"/>
    </source>
</evidence>
<sequence length="149" mass="16594">ITNQVFRQRTSVSVRKKNQEISGQLRPVNSGTTTPDVAVRSATAAGGAEEETTAVLDLSGRLVPEAFNNFWIKLTIIKAAIAWNDAESTYMVRVARFDVVHNHQVSNAIFENHVSNRRVEDPNLLTIVDELQEAGSKPKLIIQFLHKKT</sequence>
<protein>
    <recommendedName>
        <fullName evidence="3">MULE transposase domain-containing protein</fullName>
    </recommendedName>
</protein>
<organism evidence="1 2">
    <name type="scientific">Phytophthora cactorum</name>
    <dbReference type="NCBI Taxonomy" id="29920"/>
    <lineage>
        <taxon>Eukaryota</taxon>
        <taxon>Sar</taxon>
        <taxon>Stramenopiles</taxon>
        <taxon>Oomycota</taxon>
        <taxon>Peronosporomycetes</taxon>
        <taxon>Peronosporales</taxon>
        <taxon>Peronosporaceae</taxon>
        <taxon>Phytophthora</taxon>
    </lineage>
</organism>
<dbReference type="OrthoDB" id="126088at2759"/>
<evidence type="ECO:0000313" key="1">
    <source>
        <dbReference type="EMBL" id="KAG6943874.1"/>
    </source>
</evidence>
<feature type="non-terminal residue" evidence="1">
    <location>
        <position position="1"/>
    </location>
</feature>
<feature type="non-terminal residue" evidence="1">
    <location>
        <position position="149"/>
    </location>
</feature>
<accession>A0A8T1TQG6</accession>
<dbReference type="VEuPathDB" id="FungiDB:PC110_g14613"/>
<gene>
    <name evidence="1" type="ORF">JG687_00018182</name>
</gene>
<reference evidence="1" key="1">
    <citation type="submission" date="2021-01" db="EMBL/GenBank/DDBJ databases">
        <title>Phytophthora aleatoria, a newly-described species from Pinus radiata is distinct from Phytophthora cactorum isolates based on comparative genomics.</title>
        <authorList>
            <person name="Mcdougal R."/>
            <person name="Panda P."/>
            <person name="Williams N."/>
            <person name="Studholme D.J."/>
        </authorList>
    </citation>
    <scope>NUCLEOTIDE SEQUENCE</scope>
    <source>
        <strain evidence="1">NZFS 3830</strain>
    </source>
</reference>
<dbReference type="AlphaFoldDB" id="A0A8T1TQG6"/>
<comment type="caution">
    <text evidence="1">The sequence shown here is derived from an EMBL/GenBank/DDBJ whole genome shotgun (WGS) entry which is preliminary data.</text>
</comment>
<name>A0A8T1TQG6_9STRA</name>
<evidence type="ECO:0000313" key="2">
    <source>
        <dbReference type="Proteomes" id="UP000688947"/>
    </source>
</evidence>
<dbReference type="Proteomes" id="UP000688947">
    <property type="component" value="Unassembled WGS sequence"/>
</dbReference>